<name>A0ABS1KMV6_9BACT</name>
<protein>
    <recommendedName>
        <fullName evidence="4">DoxX family protein</fullName>
    </recommendedName>
</protein>
<keyword evidence="1" id="KW-0472">Membrane</keyword>
<dbReference type="RefSeq" id="WP_202007986.1">
    <property type="nucleotide sequence ID" value="NZ_JAERRB010000001.1"/>
</dbReference>
<feature type="transmembrane region" description="Helical" evidence="1">
    <location>
        <begin position="183"/>
        <end position="200"/>
    </location>
</feature>
<dbReference type="Proteomes" id="UP000613030">
    <property type="component" value="Unassembled WGS sequence"/>
</dbReference>
<keyword evidence="1" id="KW-0812">Transmembrane</keyword>
<evidence type="ECO:0000256" key="1">
    <source>
        <dbReference type="SAM" id="Phobius"/>
    </source>
</evidence>
<feature type="transmembrane region" description="Helical" evidence="1">
    <location>
        <begin position="142"/>
        <end position="162"/>
    </location>
</feature>
<proteinExistence type="predicted"/>
<evidence type="ECO:0000313" key="3">
    <source>
        <dbReference type="Proteomes" id="UP000613030"/>
    </source>
</evidence>
<comment type="caution">
    <text evidence="2">The sequence shown here is derived from an EMBL/GenBank/DDBJ whole genome shotgun (WGS) entry which is preliminary data.</text>
</comment>
<accession>A0ABS1KMV6</accession>
<dbReference type="EMBL" id="JAERRB010000001">
    <property type="protein sequence ID" value="MBL0740663.1"/>
    <property type="molecule type" value="Genomic_DNA"/>
</dbReference>
<keyword evidence="3" id="KW-1185">Reference proteome</keyword>
<reference evidence="2 3" key="1">
    <citation type="submission" date="2021-01" db="EMBL/GenBank/DDBJ databases">
        <title>Chryseolinea sp. Jin1 Genome sequencing and assembly.</title>
        <authorList>
            <person name="Kim I."/>
        </authorList>
    </citation>
    <scope>NUCLEOTIDE SEQUENCE [LARGE SCALE GENOMIC DNA]</scope>
    <source>
        <strain evidence="2 3">Jin1</strain>
    </source>
</reference>
<feature type="transmembrane region" description="Helical" evidence="1">
    <location>
        <begin position="206"/>
        <end position="227"/>
    </location>
</feature>
<feature type="transmembrane region" description="Helical" evidence="1">
    <location>
        <begin position="6"/>
        <end position="28"/>
    </location>
</feature>
<feature type="transmembrane region" description="Helical" evidence="1">
    <location>
        <begin position="239"/>
        <end position="261"/>
    </location>
</feature>
<evidence type="ECO:0000313" key="2">
    <source>
        <dbReference type="EMBL" id="MBL0740663.1"/>
    </source>
</evidence>
<sequence length="267" mass="29834">MKMSACHLVFRIACAMCFIGHGMFGFITKKIWCNYFAVFGIGEQQAYKLMPVVGAVDVVLGLLLLVYPLRFAAVWLVFWGLFTASLRPLAGEPFAELIERAGNFGAPVILLLLSAPRVKPGFGLGERLIPDTTIDQVSSQTILATLQIFGFLLLLGHGWLNLHLKAELLNQYAKLGIAQPESAALYIGVFECLAACWILVRPSRMVVLVILIWKVVSEIPYPAYAIFEWVERGGSYAVLLGLWMILKTPHQLVTTFFYFSWRESQTV</sequence>
<organism evidence="2 3">
    <name type="scientific">Chryseolinea lacunae</name>
    <dbReference type="NCBI Taxonomy" id="2801331"/>
    <lineage>
        <taxon>Bacteria</taxon>
        <taxon>Pseudomonadati</taxon>
        <taxon>Bacteroidota</taxon>
        <taxon>Cytophagia</taxon>
        <taxon>Cytophagales</taxon>
        <taxon>Fulvivirgaceae</taxon>
        <taxon>Chryseolinea</taxon>
    </lineage>
</organism>
<evidence type="ECO:0008006" key="4">
    <source>
        <dbReference type="Google" id="ProtNLM"/>
    </source>
</evidence>
<keyword evidence="1" id="KW-1133">Transmembrane helix</keyword>
<gene>
    <name evidence="2" type="ORF">JI741_05505</name>
</gene>